<gene>
    <name evidence="4" type="ORF">NX786_00025</name>
</gene>
<dbReference type="Pfam" id="PF00534">
    <property type="entry name" value="Glycos_transf_1"/>
    <property type="match status" value="1"/>
</dbReference>
<proteinExistence type="predicted"/>
<dbReference type="Gene3D" id="3.40.50.2000">
    <property type="entry name" value="Glycogen Phosphorylase B"/>
    <property type="match status" value="2"/>
</dbReference>
<dbReference type="EMBL" id="JANUHC010000001">
    <property type="protein sequence ID" value="MCS0627733.1"/>
    <property type="molecule type" value="Genomic_DNA"/>
</dbReference>
<protein>
    <submittedName>
        <fullName evidence="4">Glycosyltransferase family 4 protein</fullName>
    </submittedName>
</protein>
<accession>A0ABT2BRJ2</accession>
<dbReference type="InterPro" id="IPR001296">
    <property type="entry name" value="Glyco_trans_1"/>
</dbReference>
<organism evidence="4 5">
    <name type="scientific">Telluria mixta</name>
    <dbReference type="NCBI Taxonomy" id="34071"/>
    <lineage>
        <taxon>Bacteria</taxon>
        <taxon>Pseudomonadati</taxon>
        <taxon>Pseudomonadota</taxon>
        <taxon>Betaproteobacteria</taxon>
        <taxon>Burkholderiales</taxon>
        <taxon>Oxalobacteraceae</taxon>
        <taxon>Telluria group</taxon>
        <taxon>Telluria</taxon>
    </lineage>
</organism>
<feature type="domain" description="Glycosyl transferase family 1" evidence="2">
    <location>
        <begin position="198"/>
        <end position="354"/>
    </location>
</feature>
<evidence type="ECO:0000259" key="3">
    <source>
        <dbReference type="Pfam" id="PF13439"/>
    </source>
</evidence>
<feature type="region of interest" description="Disordered" evidence="1">
    <location>
        <begin position="409"/>
        <end position="428"/>
    </location>
</feature>
<dbReference type="SUPFAM" id="SSF53756">
    <property type="entry name" value="UDP-Glycosyltransferase/glycogen phosphorylase"/>
    <property type="match status" value="1"/>
</dbReference>
<dbReference type="InterPro" id="IPR028098">
    <property type="entry name" value="Glyco_trans_4-like_N"/>
</dbReference>
<feature type="domain" description="Glycosyltransferase subfamily 4-like N-terminal" evidence="3">
    <location>
        <begin position="18"/>
        <end position="193"/>
    </location>
</feature>
<dbReference type="Pfam" id="PF13439">
    <property type="entry name" value="Glyco_transf_4"/>
    <property type="match status" value="1"/>
</dbReference>
<evidence type="ECO:0000259" key="2">
    <source>
        <dbReference type="Pfam" id="PF00534"/>
    </source>
</evidence>
<sequence length="428" mass="47182">MRPPKVAIVHEWLTTYAGSERVLEQLIKLYPDADVFAVVDFLPDSERGFLQGRSVTTSFIQRLPFAKKHFRHYLPLMPLAIEQFELGDYDLILSSNHAVAKGVLTGPDQVHVSYVHSPIRYAWDLQGQYLRESGLRSGLKSWIVRASLHYMRLWDTRTASGVDSFIANSSFIQRRIRKAYGRDSRVIFPPVDVAGFSGEADKGDFFLAAGRMVPYKKMPLIVEAFARMPQHRLVVIGEGPDFERCKALATPNVTLLGYQRFDVLRDHMLRARGFVFAGEEDFGIMLVEAQAAGTPLIAYGNGGARDIVRPVGAGAAPTGLFFEEQTVGSIVDAVGRFVACEAAMTPLACKNNARGFSEERFRAEIAALVEEELAAFNGRVACAAPGIEKTGPVRAGIVEAAMLPRQQQLATAAPPRLQTEPVTVQELS</sequence>
<dbReference type="RefSeq" id="WP_259447861.1">
    <property type="nucleotide sequence ID" value="NZ_CP119520.1"/>
</dbReference>
<evidence type="ECO:0000313" key="5">
    <source>
        <dbReference type="Proteomes" id="UP001165263"/>
    </source>
</evidence>
<dbReference type="InterPro" id="IPR050194">
    <property type="entry name" value="Glycosyltransferase_grp1"/>
</dbReference>
<evidence type="ECO:0000256" key="1">
    <source>
        <dbReference type="SAM" id="MobiDB-lite"/>
    </source>
</evidence>
<evidence type="ECO:0000313" key="4">
    <source>
        <dbReference type="EMBL" id="MCS0627733.1"/>
    </source>
</evidence>
<dbReference type="PANTHER" id="PTHR45947:SF3">
    <property type="entry name" value="SULFOQUINOVOSYL TRANSFERASE SQD2"/>
    <property type="match status" value="1"/>
</dbReference>
<keyword evidence="5" id="KW-1185">Reference proteome</keyword>
<reference evidence="4" key="1">
    <citation type="submission" date="2022-08" db="EMBL/GenBank/DDBJ databases">
        <title>Reclassification of Massilia species as members of the genera Telluria, Duganella, Pseudoduganella, Mokoshia gen. nov. and Zemynaea gen. nov. using orthogonal and non-orthogonal genome-based approaches.</title>
        <authorList>
            <person name="Bowman J.P."/>
        </authorList>
    </citation>
    <scope>NUCLEOTIDE SEQUENCE</scope>
    <source>
        <strain evidence="4">LMG 11547</strain>
    </source>
</reference>
<dbReference type="PANTHER" id="PTHR45947">
    <property type="entry name" value="SULFOQUINOVOSYL TRANSFERASE SQD2"/>
    <property type="match status" value="1"/>
</dbReference>
<dbReference type="Proteomes" id="UP001165263">
    <property type="component" value="Unassembled WGS sequence"/>
</dbReference>
<comment type="caution">
    <text evidence="4">The sequence shown here is derived from an EMBL/GenBank/DDBJ whole genome shotgun (WGS) entry which is preliminary data.</text>
</comment>
<dbReference type="CDD" id="cd03804">
    <property type="entry name" value="GT4_WbaZ-like"/>
    <property type="match status" value="1"/>
</dbReference>
<name>A0ABT2BRJ2_9BURK</name>